<feature type="transmembrane region" description="Helical" evidence="12">
    <location>
        <begin position="152"/>
        <end position="170"/>
    </location>
</feature>
<dbReference type="FunFam" id="3.40.50.300:FF:000001">
    <property type="entry name" value="ATP-dependent zinc metalloprotease FtsH"/>
    <property type="match status" value="1"/>
</dbReference>
<keyword evidence="12" id="KW-1133">Transmembrane helix</keyword>
<evidence type="ECO:0000313" key="14">
    <source>
        <dbReference type="EMBL" id="KAI3429278.1"/>
    </source>
</evidence>
<dbReference type="PROSITE" id="PS00674">
    <property type="entry name" value="AAA"/>
    <property type="match status" value="1"/>
</dbReference>
<evidence type="ECO:0000259" key="13">
    <source>
        <dbReference type="SMART" id="SM00382"/>
    </source>
</evidence>
<dbReference type="GO" id="GO:0016887">
    <property type="term" value="F:ATP hydrolysis activity"/>
    <property type="evidence" value="ECO:0007669"/>
    <property type="project" value="InterPro"/>
</dbReference>
<dbReference type="InterPro" id="IPR000642">
    <property type="entry name" value="Peptidase_M41"/>
</dbReference>
<dbReference type="PANTHER" id="PTHR23076">
    <property type="entry name" value="METALLOPROTEASE M41 FTSH"/>
    <property type="match status" value="1"/>
</dbReference>
<dbReference type="PANTHER" id="PTHR23076:SF56">
    <property type="entry name" value="INACTIVE ATP-DEPENDENT ZINC METALLOPROTEASE FTSHI 2, CHLOROPLASTIC-RELATED"/>
    <property type="match status" value="1"/>
</dbReference>
<feature type="compositionally biased region" description="Low complexity" evidence="11">
    <location>
        <begin position="12"/>
        <end position="21"/>
    </location>
</feature>
<evidence type="ECO:0000256" key="12">
    <source>
        <dbReference type="SAM" id="Phobius"/>
    </source>
</evidence>
<evidence type="ECO:0000256" key="1">
    <source>
        <dbReference type="ARBA" id="ARBA00001947"/>
    </source>
</evidence>
<accession>A0A9D4YVW2</accession>
<feature type="domain" description="AAA+ ATPase" evidence="13">
    <location>
        <begin position="369"/>
        <end position="506"/>
    </location>
</feature>
<organism evidence="14 15">
    <name type="scientific">Chlorella vulgaris</name>
    <name type="common">Green alga</name>
    <dbReference type="NCBI Taxonomy" id="3077"/>
    <lineage>
        <taxon>Eukaryota</taxon>
        <taxon>Viridiplantae</taxon>
        <taxon>Chlorophyta</taxon>
        <taxon>core chlorophytes</taxon>
        <taxon>Trebouxiophyceae</taxon>
        <taxon>Chlorellales</taxon>
        <taxon>Chlorellaceae</taxon>
        <taxon>Chlorella clade</taxon>
        <taxon>Chlorella</taxon>
    </lineage>
</organism>
<dbReference type="InterPro" id="IPR003593">
    <property type="entry name" value="AAA+_ATPase"/>
</dbReference>
<dbReference type="GO" id="GO:0046872">
    <property type="term" value="F:metal ion binding"/>
    <property type="evidence" value="ECO:0007669"/>
    <property type="project" value="UniProtKB-KW"/>
</dbReference>
<dbReference type="GO" id="GO:0009507">
    <property type="term" value="C:chloroplast"/>
    <property type="evidence" value="ECO:0007669"/>
    <property type="project" value="TreeGrafter"/>
</dbReference>
<dbReference type="AlphaFoldDB" id="A0A9D4YVW2"/>
<dbReference type="GO" id="GO:0006508">
    <property type="term" value="P:proteolysis"/>
    <property type="evidence" value="ECO:0007669"/>
    <property type="project" value="UniProtKB-KW"/>
</dbReference>
<comment type="similarity">
    <text evidence="3">In the N-terminal section; belongs to the AAA ATPase family.</text>
</comment>
<dbReference type="CDD" id="cd19501">
    <property type="entry name" value="RecA-like_FtsH"/>
    <property type="match status" value="1"/>
</dbReference>
<evidence type="ECO:0000256" key="8">
    <source>
        <dbReference type="ARBA" id="ARBA00022833"/>
    </source>
</evidence>
<comment type="similarity">
    <text evidence="2">In the C-terminal section; belongs to the peptidase M41 family.</text>
</comment>
<dbReference type="EMBL" id="SIDB01000008">
    <property type="protein sequence ID" value="KAI3429278.1"/>
    <property type="molecule type" value="Genomic_DNA"/>
</dbReference>
<dbReference type="SMART" id="SM00382">
    <property type="entry name" value="AAA"/>
    <property type="match status" value="1"/>
</dbReference>
<sequence length="801" mass="88442">MTAAAPCRRRQQGPATAAAGADGRGGSGGAAQPPAPGGQQQYLYESKYGLPVVRKQLSYTELLKAIRLEEVKEVRFFTTDEDATHLEGPCLVVMNDGSVAQSFVRDGDYRMAYAMETHGVHAGVIPVTPTKAELAPSKPIFTAATGAFVVQWIPYFLVGLVYVATTYVRWKKGDMSDRQKLRKKLEEDTKRKAREDKAEQVMLEVADMARLGFKPDQIVSKIKASGFEVERQAVDEVVARVEREDEAEREATAGGFREFNLDDEAQLVEKAKFDEMMRESMAGDDPQAQAEAMLKMKTARIRKARDPIKARKQKEAQRQLKNIKLMVTDKDEDVFFDDVAGIGDAKVELQEIVDFFQKPEKFRASGSRIPRGVLLCGPPGTGKTLLARAVAGEAGATFIALNASEFVEMFVGVGASRVRDLFSQARAQSPAIIFIDEIDSVGRIRGGATGNDERDQTLNQMLSEMDGFDSDLQVIVMAATNRKDILDPALIRPGRFDRIVYVPLPDYFGRIEILKVHLNKRPYAADIDFHDLAFETTGYSGAQLANLVNMAATVAASAQRTEIQYTDLEKAMEYERLGPERPRYSDVARRRIAGMEAATALTCTLLPAIEPVLTVTIVPREKNPLGQTVVKPDEGREMTGLWTRRYLEQQLLTVLSGRAAEELIYGVDEMSSLHQLRLADARQIVSKLVVSAAMTENAAIGPRTVSVPRPVGAGLMQAITQNVPPALHYAADTEMEKILQASYEDVKAMLARNRDALDRIIEALLEKDTLDGDEVLAIVEAHACKEDLESRAEATREMAFM</sequence>
<keyword evidence="7" id="KW-0378">Hydrolase</keyword>
<dbReference type="Pfam" id="PF01434">
    <property type="entry name" value="Peptidase_M41"/>
    <property type="match status" value="1"/>
</dbReference>
<evidence type="ECO:0000256" key="9">
    <source>
        <dbReference type="ARBA" id="ARBA00022840"/>
    </source>
</evidence>
<evidence type="ECO:0000256" key="7">
    <source>
        <dbReference type="ARBA" id="ARBA00022801"/>
    </source>
</evidence>
<name>A0A9D4YVW2_CHLVU</name>
<keyword evidence="5" id="KW-0479">Metal-binding</keyword>
<evidence type="ECO:0000256" key="5">
    <source>
        <dbReference type="ARBA" id="ARBA00022723"/>
    </source>
</evidence>
<dbReference type="Pfam" id="PF17862">
    <property type="entry name" value="AAA_lid_3"/>
    <property type="match status" value="1"/>
</dbReference>
<dbReference type="InterPro" id="IPR037219">
    <property type="entry name" value="Peptidase_M41-like"/>
</dbReference>
<keyword evidence="8" id="KW-0862">Zinc</keyword>
<keyword evidence="4" id="KW-0645">Protease</keyword>
<dbReference type="GO" id="GO:0005524">
    <property type="term" value="F:ATP binding"/>
    <property type="evidence" value="ECO:0007669"/>
    <property type="project" value="UniProtKB-KW"/>
</dbReference>
<evidence type="ECO:0000313" key="15">
    <source>
        <dbReference type="Proteomes" id="UP001055712"/>
    </source>
</evidence>
<proteinExistence type="inferred from homology"/>
<evidence type="ECO:0000256" key="10">
    <source>
        <dbReference type="ARBA" id="ARBA00023049"/>
    </source>
</evidence>
<dbReference type="SUPFAM" id="SSF140990">
    <property type="entry name" value="FtsH protease domain-like"/>
    <property type="match status" value="1"/>
</dbReference>
<keyword evidence="9" id="KW-0067">ATP-binding</keyword>
<keyword evidence="15" id="KW-1185">Reference proteome</keyword>
<comment type="caution">
    <text evidence="14">The sequence shown here is derived from an EMBL/GenBank/DDBJ whole genome shotgun (WGS) entry which is preliminary data.</text>
</comment>
<dbReference type="Gene3D" id="1.20.58.760">
    <property type="entry name" value="Peptidase M41"/>
    <property type="match status" value="1"/>
</dbReference>
<keyword evidence="10" id="KW-0482">Metalloprotease</keyword>
<dbReference type="Proteomes" id="UP001055712">
    <property type="component" value="Unassembled WGS sequence"/>
</dbReference>
<dbReference type="Gene3D" id="3.40.50.300">
    <property type="entry name" value="P-loop containing nucleotide triphosphate hydrolases"/>
    <property type="match status" value="1"/>
</dbReference>
<keyword evidence="6" id="KW-0547">Nucleotide-binding</keyword>
<evidence type="ECO:0000256" key="3">
    <source>
        <dbReference type="ARBA" id="ARBA00010550"/>
    </source>
</evidence>
<reference evidence="14" key="2">
    <citation type="submission" date="2020-11" db="EMBL/GenBank/DDBJ databases">
        <authorList>
            <person name="Cecchin M."/>
            <person name="Marcolungo L."/>
            <person name="Rossato M."/>
            <person name="Girolomoni L."/>
            <person name="Cosentino E."/>
            <person name="Cuine S."/>
            <person name="Li-Beisson Y."/>
            <person name="Delledonne M."/>
            <person name="Ballottari M."/>
        </authorList>
    </citation>
    <scope>NUCLEOTIDE SEQUENCE</scope>
    <source>
        <strain evidence="14">211/11P</strain>
        <tissue evidence="14">Whole cell</tissue>
    </source>
</reference>
<dbReference type="Pfam" id="PF00004">
    <property type="entry name" value="AAA"/>
    <property type="match status" value="1"/>
</dbReference>
<dbReference type="GO" id="GO:0004222">
    <property type="term" value="F:metalloendopeptidase activity"/>
    <property type="evidence" value="ECO:0007669"/>
    <property type="project" value="InterPro"/>
</dbReference>
<gene>
    <name evidence="14" type="ORF">D9Q98_005374</name>
</gene>
<comment type="cofactor">
    <cofactor evidence="1">
        <name>Zn(2+)</name>
        <dbReference type="ChEBI" id="CHEBI:29105"/>
    </cofactor>
</comment>
<dbReference type="InterPro" id="IPR003959">
    <property type="entry name" value="ATPase_AAA_core"/>
</dbReference>
<reference evidence="14" key="1">
    <citation type="journal article" date="2019" name="Plant J.">
        <title>Chlorella vulgaris genome assembly and annotation reveals the molecular basis for metabolic acclimation to high light conditions.</title>
        <authorList>
            <person name="Cecchin M."/>
            <person name="Marcolungo L."/>
            <person name="Rossato M."/>
            <person name="Girolomoni L."/>
            <person name="Cosentino E."/>
            <person name="Cuine S."/>
            <person name="Li-Beisson Y."/>
            <person name="Delledonne M."/>
            <person name="Ballottari M."/>
        </authorList>
    </citation>
    <scope>NUCLEOTIDE SEQUENCE</scope>
    <source>
        <strain evidence="14">211/11P</strain>
    </source>
</reference>
<dbReference type="GO" id="GO:0045037">
    <property type="term" value="P:protein import into chloroplast stroma"/>
    <property type="evidence" value="ECO:0007669"/>
    <property type="project" value="TreeGrafter"/>
</dbReference>
<evidence type="ECO:0000256" key="4">
    <source>
        <dbReference type="ARBA" id="ARBA00022670"/>
    </source>
</evidence>
<dbReference type="GO" id="GO:0004176">
    <property type="term" value="F:ATP-dependent peptidase activity"/>
    <property type="evidence" value="ECO:0007669"/>
    <property type="project" value="InterPro"/>
</dbReference>
<dbReference type="InterPro" id="IPR027417">
    <property type="entry name" value="P-loop_NTPase"/>
</dbReference>
<evidence type="ECO:0000256" key="2">
    <source>
        <dbReference type="ARBA" id="ARBA00010044"/>
    </source>
</evidence>
<dbReference type="OrthoDB" id="1413014at2759"/>
<evidence type="ECO:0000256" key="6">
    <source>
        <dbReference type="ARBA" id="ARBA00022741"/>
    </source>
</evidence>
<keyword evidence="12" id="KW-0472">Membrane</keyword>
<dbReference type="SUPFAM" id="SSF52540">
    <property type="entry name" value="P-loop containing nucleoside triphosphate hydrolases"/>
    <property type="match status" value="1"/>
</dbReference>
<keyword evidence="12" id="KW-0812">Transmembrane</keyword>
<evidence type="ECO:0000256" key="11">
    <source>
        <dbReference type="SAM" id="MobiDB-lite"/>
    </source>
</evidence>
<feature type="region of interest" description="Disordered" evidence="11">
    <location>
        <begin position="1"/>
        <end position="38"/>
    </location>
</feature>
<dbReference type="InterPro" id="IPR003960">
    <property type="entry name" value="ATPase_AAA_CS"/>
</dbReference>
<protein>
    <recommendedName>
        <fullName evidence="13">AAA+ ATPase domain-containing protein</fullName>
    </recommendedName>
</protein>
<dbReference type="Gene3D" id="1.10.8.60">
    <property type="match status" value="1"/>
</dbReference>
<dbReference type="InterPro" id="IPR041569">
    <property type="entry name" value="AAA_lid_3"/>
</dbReference>